<dbReference type="InterPro" id="IPR003736">
    <property type="entry name" value="PAAI_dom"/>
</dbReference>
<name>A0A8J7RIC6_9HYPH</name>
<protein>
    <submittedName>
        <fullName evidence="3">PaaI family thioesterase</fullName>
    </submittedName>
</protein>
<feature type="domain" description="Thioesterase" evidence="2">
    <location>
        <begin position="78"/>
        <end position="155"/>
    </location>
</feature>
<dbReference type="PANTHER" id="PTHR43240:SF1">
    <property type="entry name" value="BLR5584 PROTEIN"/>
    <property type="match status" value="1"/>
</dbReference>
<keyword evidence="1" id="KW-0378">Hydrolase</keyword>
<dbReference type="EMBL" id="JAGIYY010000002">
    <property type="protein sequence ID" value="MBP0438956.1"/>
    <property type="molecule type" value="Genomic_DNA"/>
</dbReference>
<evidence type="ECO:0000313" key="4">
    <source>
        <dbReference type="Proteomes" id="UP000666240"/>
    </source>
</evidence>
<dbReference type="Gene3D" id="3.10.129.10">
    <property type="entry name" value="Hotdog Thioesterase"/>
    <property type="match status" value="1"/>
</dbReference>
<dbReference type="Pfam" id="PF03061">
    <property type="entry name" value="4HBT"/>
    <property type="match status" value="1"/>
</dbReference>
<comment type="caution">
    <text evidence="3">The sequence shown here is derived from an EMBL/GenBank/DDBJ whole genome shotgun (WGS) entry which is preliminary data.</text>
</comment>
<dbReference type="Proteomes" id="UP000666240">
    <property type="component" value="Unassembled WGS sequence"/>
</dbReference>
<organism evidence="3 4">
    <name type="scientific">Tianweitania sediminis</name>
    <dbReference type="NCBI Taxonomy" id="1502156"/>
    <lineage>
        <taxon>Bacteria</taxon>
        <taxon>Pseudomonadati</taxon>
        <taxon>Pseudomonadota</taxon>
        <taxon>Alphaproteobacteria</taxon>
        <taxon>Hyphomicrobiales</taxon>
        <taxon>Phyllobacteriaceae</taxon>
        <taxon>Tianweitania</taxon>
    </lineage>
</organism>
<sequence length="173" mass="17981">MSDAVELFPGFVARGGAGTVPHDVVGSISGLEFLQRIIQGDYPVPPIGRHLGFGLSEVAEGRAVFRGMPSAAYLNPLGVVHGGWAATLLDSALGCAVHTLLQAGEGYSTVEFKVNLTRPITANTGEVVAEGRVLHKGRTTAVSEASLKDSTGKLLAIGTETCSIFPITQLAPR</sequence>
<dbReference type="GO" id="GO:0061522">
    <property type="term" value="F:1,4-dihydroxy-2-naphthoyl-CoA thioesterase activity"/>
    <property type="evidence" value="ECO:0007669"/>
    <property type="project" value="TreeGrafter"/>
</dbReference>
<dbReference type="InterPro" id="IPR029069">
    <property type="entry name" value="HotDog_dom_sf"/>
</dbReference>
<keyword evidence="4" id="KW-1185">Reference proteome</keyword>
<evidence type="ECO:0000313" key="3">
    <source>
        <dbReference type="EMBL" id="MBP0438956.1"/>
    </source>
</evidence>
<evidence type="ECO:0000259" key="2">
    <source>
        <dbReference type="Pfam" id="PF03061"/>
    </source>
</evidence>
<dbReference type="GO" id="GO:0005829">
    <property type="term" value="C:cytosol"/>
    <property type="evidence" value="ECO:0007669"/>
    <property type="project" value="TreeGrafter"/>
</dbReference>
<dbReference type="InterPro" id="IPR006683">
    <property type="entry name" value="Thioestr_dom"/>
</dbReference>
<dbReference type="SUPFAM" id="SSF54637">
    <property type="entry name" value="Thioesterase/thiol ester dehydrase-isomerase"/>
    <property type="match status" value="1"/>
</dbReference>
<dbReference type="PANTHER" id="PTHR43240">
    <property type="entry name" value="1,4-DIHYDROXY-2-NAPHTHOYL-COA THIOESTERASE 1"/>
    <property type="match status" value="1"/>
</dbReference>
<dbReference type="RefSeq" id="WP_209334955.1">
    <property type="nucleotide sequence ID" value="NZ_JAGIYY010000002.1"/>
</dbReference>
<evidence type="ECO:0000256" key="1">
    <source>
        <dbReference type="ARBA" id="ARBA00022801"/>
    </source>
</evidence>
<dbReference type="AlphaFoldDB" id="A0A8J7RIC6"/>
<reference evidence="3" key="1">
    <citation type="submission" date="2021-03" db="EMBL/GenBank/DDBJ databases">
        <title>Genome sequencing and assembly of Tianweitania sediminis.</title>
        <authorList>
            <person name="Chhetri G."/>
        </authorList>
    </citation>
    <scope>NUCLEOTIDE SEQUENCE</scope>
    <source>
        <strain evidence="3">Z8</strain>
    </source>
</reference>
<proteinExistence type="predicted"/>
<gene>
    <name evidence="3" type="ORF">J5Y06_09870</name>
</gene>
<accession>A0A8J7RIC6</accession>
<dbReference type="CDD" id="cd03443">
    <property type="entry name" value="PaaI_thioesterase"/>
    <property type="match status" value="1"/>
</dbReference>
<dbReference type="NCBIfam" id="TIGR00369">
    <property type="entry name" value="unchar_dom_1"/>
    <property type="match status" value="1"/>
</dbReference>